<dbReference type="Proteomes" id="UP000010408">
    <property type="component" value="Unassembled WGS sequence"/>
</dbReference>
<evidence type="ECO:0000313" key="2">
    <source>
        <dbReference type="Proteomes" id="UP000010408"/>
    </source>
</evidence>
<dbReference type="RefSeq" id="WP_005468036.1">
    <property type="nucleotide sequence ID" value="NZ_KB291034.1"/>
</dbReference>
<dbReference type="PROSITE" id="PS51257">
    <property type="entry name" value="PROKAR_LIPOPROTEIN"/>
    <property type="match status" value="1"/>
</dbReference>
<organism evidence="1 2">
    <name type="scientific">Porphyromonas catoniae F0037</name>
    <dbReference type="NCBI Taxonomy" id="1127696"/>
    <lineage>
        <taxon>Bacteria</taxon>
        <taxon>Pseudomonadati</taxon>
        <taxon>Bacteroidota</taxon>
        <taxon>Bacteroidia</taxon>
        <taxon>Bacteroidales</taxon>
        <taxon>Porphyromonadaceae</taxon>
        <taxon>Porphyromonas</taxon>
    </lineage>
</organism>
<dbReference type="EMBL" id="AMEQ01000003">
    <property type="protein sequence ID" value="EKY03190.1"/>
    <property type="molecule type" value="Genomic_DNA"/>
</dbReference>
<protein>
    <submittedName>
        <fullName evidence="1">Uncharacterized protein</fullName>
    </submittedName>
</protein>
<sequence length="195" mass="22087">MRRLAKWSIGIGSFIGCLIALLALLLCTGVIRVYGLTTGYNQLPKELQARVVFSQGSLTDLDKALAQVQQQRSILLVNGRELREAITRKGGKWLVYTFQEGCSSPSCPTLSSVTHYAEQLGARPLFVAMDLRSELFLHPEPILSIDFRYYNTTWCATFQDKFLADLTQSKDDEHYNFLLFKDGQLMKKICLQRPS</sequence>
<dbReference type="HOGENOM" id="CLU_1389128_0_0_10"/>
<gene>
    <name evidence="1" type="ORF">HMPREF9134_00079</name>
</gene>
<name>L1NIU7_9PORP</name>
<reference evidence="1 2" key="1">
    <citation type="submission" date="2012-05" db="EMBL/GenBank/DDBJ databases">
        <authorList>
            <person name="Weinstock G."/>
            <person name="Sodergren E."/>
            <person name="Lobos E.A."/>
            <person name="Fulton L."/>
            <person name="Fulton R."/>
            <person name="Courtney L."/>
            <person name="Fronick C."/>
            <person name="O'Laughlin M."/>
            <person name="Godfrey J."/>
            <person name="Wilson R.M."/>
            <person name="Miner T."/>
            <person name="Farmer C."/>
            <person name="Delehaunty K."/>
            <person name="Cordes M."/>
            <person name="Minx P."/>
            <person name="Tomlinson C."/>
            <person name="Chen J."/>
            <person name="Wollam A."/>
            <person name="Pepin K.H."/>
            <person name="Bhonagiri V."/>
            <person name="Zhang X."/>
            <person name="Suruliraj S."/>
            <person name="Warren W."/>
            <person name="Mitreva M."/>
            <person name="Mardis E.R."/>
            <person name="Wilson R.K."/>
        </authorList>
    </citation>
    <scope>NUCLEOTIDE SEQUENCE [LARGE SCALE GENOMIC DNA]</scope>
    <source>
        <strain evidence="1 2">F0037</strain>
    </source>
</reference>
<dbReference type="PATRIC" id="fig|1127696.3.peg.68"/>
<proteinExistence type="predicted"/>
<comment type="caution">
    <text evidence="1">The sequence shown here is derived from an EMBL/GenBank/DDBJ whole genome shotgun (WGS) entry which is preliminary data.</text>
</comment>
<accession>L1NIU7</accession>
<evidence type="ECO:0000313" key="1">
    <source>
        <dbReference type="EMBL" id="EKY03190.1"/>
    </source>
</evidence>
<dbReference type="AlphaFoldDB" id="L1NIU7"/>